<evidence type="ECO:0000256" key="7">
    <source>
        <dbReference type="ARBA" id="ARBA00037428"/>
    </source>
</evidence>
<dbReference type="PANTHER" id="PTHR12668">
    <property type="entry name" value="TRANSMEMBRANE PROTEIN 14, 15"/>
    <property type="match status" value="1"/>
</dbReference>
<dbReference type="GO" id="GO:0070453">
    <property type="term" value="P:regulation of heme biosynthetic process"/>
    <property type="evidence" value="ECO:0007669"/>
    <property type="project" value="TreeGrafter"/>
</dbReference>
<dbReference type="Gene3D" id="1.10.10.1740">
    <property type="entry name" value="Transmembrane protein 14-like"/>
    <property type="match status" value="1"/>
</dbReference>
<evidence type="ECO:0000256" key="1">
    <source>
        <dbReference type="ARBA" id="ARBA00004141"/>
    </source>
</evidence>
<reference evidence="10" key="1">
    <citation type="submission" date="2020-03" db="EMBL/GenBank/DDBJ databases">
        <authorList>
            <person name="Weist P."/>
        </authorList>
    </citation>
    <scope>NUCLEOTIDE SEQUENCE</scope>
</reference>
<evidence type="ECO:0000256" key="4">
    <source>
        <dbReference type="ARBA" id="ARBA00022989"/>
    </source>
</evidence>
<evidence type="ECO:0000256" key="2">
    <source>
        <dbReference type="ARBA" id="ARBA00007590"/>
    </source>
</evidence>
<evidence type="ECO:0000313" key="11">
    <source>
        <dbReference type="Proteomes" id="UP001153269"/>
    </source>
</evidence>
<comment type="subcellular location">
    <subcellularLocation>
        <location evidence="1">Membrane</location>
        <topology evidence="1">Multi-pass membrane protein</topology>
    </subcellularLocation>
</comment>
<comment type="function">
    <text evidence="7">Required for normal heme biosynthesis.</text>
</comment>
<keyword evidence="5" id="KW-0350">Heme biosynthesis</keyword>
<dbReference type="InterPro" id="IPR005349">
    <property type="entry name" value="TMEM14"/>
</dbReference>
<dbReference type="InterPro" id="IPR044890">
    <property type="entry name" value="TMEM14_sf"/>
</dbReference>
<name>A0A9N7YSN9_PLEPL</name>
<proteinExistence type="inferred from homology"/>
<evidence type="ECO:0000313" key="10">
    <source>
        <dbReference type="EMBL" id="CAB1436076.1"/>
    </source>
</evidence>
<keyword evidence="6 9" id="KW-0472">Membrane</keyword>
<dbReference type="GO" id="GO:0031966">
    <property type="term" value="C:mitochondrial membrane"/>
    <property type="evidence" value="ECO:0007669"/>
    <property type="project" value="TreeGrafter"/>
</dbReference>
<dbReference type="PANTHER" id="PTHR12668:SF4">
    <property type="entry name" value="TRANSMEMBRANE PROTEIN 14C-RELATED"/>
    <property type="match status" value="1"/>
</dbReference>
<dbReference type="EMBL" id="CADEAL010001851">
    <property type="protein sequence ID" value="CAB1436076.1"/>
    <property type="molecule type" value="Genomic_DNA"/>
</dbReference>
<organism evidence="10 11">
    <name type="scientific">Pleuronectes platessa</name>
    <name type="common">European plaice</name>
    <dbReference type="NCBI Taxonomy" id="8262"/>
    <lineage>
        <taxon>Eukaryota</taxon>
        <taxon>Metazoa</taxon>
        <taxon>Chordata</taxon>
        <taxon>Craniata</taxon>
        <taxon>Vertebrata</taxon>
        <taxon>Euteleostomi</taxon>
        <taxon>Actinopterygii</taxon>
        <taxon>Neopterygii</taxon>
        <taxon>Teleostei</taxon>
        <taxon>Neoteleostei</taxon>
        <taxon>Acanthomorphata</taxon>
        <taxon>Carangaria</taxon>
        <taxon>Pleuronectiformes</taxon>
        <taxon>Pleuronectoidei</taxon>
        <taxon>Pleuronectidae</taxon>
        <taxon>Pleuronectes</taxon>
    </lineage>
</organism>
<keyword evidence="3 9" id="KW-0812">Transmembrane</keyword>
<sequence>MALDWIGFSYAVLVSVGGVIGFVKADSVPSLAAGLLFGLLAAVGAYLTSHNPKECVAVAGHLWNSHCGDGPEIHQLREVHASGFNDFIQRTDAGEDHNWDVDEATRILKILKSNCV</sequence>
<evidence type="ECO:0000256" key="3">
    <source>
        <dbReference type="ARBA" id="ARBA00022692"/>
    </source>
</evidence>
<comment type="caution">
    <text evidence="10">The sequence shown here is derived from an EMBL/GenBank/DDBJ whole genome shotgun (WGS) entry which is preliminary data.</text>
</comment>
<dbReference type="AlphaFoldDB" id="A0A9N7YSN9"/>
<keyword evidence="4 9" id="KW-1133">Transmembrane helix</keyword>
<evidence type="ECO:0000256" key="8">
    <source>
        <dbReference type="ARBA" id="ARBA00039421"/>
    </source>
</evidence>
<gene>
    <name evidence="10" type="ORF">PLEPLA_LOCUS24091</name>
</gene>
<accession>A0A9N7YSN9</accession>
<dbReference type="GO" id="GO:0006783">
    <property type="term" value="P:heme biosynthetic process"/>
    <property type="evidence" value="ECO:0007669"/>
    <property type="project" value="UniProtKB-KW"/>
</dbReference>
<feature type="transmembrane region" description="Helical" evidence="9">
    <location>
        <begin position="6"/>
        <end position="23"/>
    </location>
</feature>
<evidence type="ECO:0000256" key="6">
    <source>
        <dbReference type="ARBA" id="ARBA00023136"/>
    </source>
</evidence>
<feature type="transmembrane region" description="Helical" evidence="9">
    <location>
        <begin position="30"/>
        <end position="47"/>
    </location>
</feature>
<evidence type="ECO:0000256" key="9">
    <source>
        <dbReference type="SAM" id="Phobius"/>
    </source>
</evidence>
<evidence type="ECO:0000256" key="5">
    <source>
        <dbReference type="ARBA" id="ARBA00023133"/>
    </source>
</evidence>
<keyword evidence="11" id="KW-1185">Reference proteome</keyword>
<dbReference type="Pfam" id="PF03647">
    <property type="entry name" value="Tmemb_14"/>
    <property type="match status" value="1"/>
</dbReference>
<protein>
    <recommendedName>
        <fullName evidence="8">Transmembrane protein 14C</fullName>
    </recommendedName>
</protein>
<comment type="similarity">
    <text evidence="2">Belongs to the TMEM14 family.</text>
</comment>
<dbReference type="Proteomes" id="UP001153269">
    <property type="component" value="Unassembled WGS sequence"/>
</dbReference>